<dbReference type="RefSeq" id="WP_095900575.1">
    <property type="nucleotide sequence ID" value="NZ_CP022383.1"/>
</dbReference>
<dbReference type="EMBL" id="CP022383">
    <property type="protein sequence ID" value="ATA78363.1"/>
    <property type="molecule type" value="Genomic_DNA"/>
</dbReference>
<evidence type="ECO:0000313" key="2">
    <source>
        <dbReference type="Proteomes" id="UP000217334"/>
    </source>
</evidence>
<gene>
    <name evidence="1" type="ORF">CGC59_01165</name>
</gene>
<evidence type="ECO:0000313" key="1">
    <source>
        <dbReference type="EMBL" id="ATA78363.1"/>
    </source>
</evidence>
<protein>
    <submittedName>
        <fullName evidence="1">Uncharacterized protein</fullName>
    </submittedName>
</protein>
<dbReference type="Proteomes" id="UP000217334">
    <property type="component" value="Chromosome"/>
</dbReference>
<name>A0A250EZN3_CAPSP</name>
<sequence length="183" mass="21363">MNIEELISKGENFEKGIYLEYKENGPFSYEIYKSQNETEYENWISLVKRFIRNEDEKEFDKMKEIFEDIDPKNHTKILATLRAIKEIPNKSKKEVIKQEKGIHINITQSQNQQTSVSINLIIEAFQDELNGKQQKEIQTIIDDKELEPEKKKSKIVETLKKFGGDVASNILANILTNPSFFGF</sequence>
<dbReference type="AlphaFoldDB" id="A0A250EZN3"/>
<proteinExistence type="predicted"/>
<organism evidence="1 2">
    <name type="scientific">Capnocytophaga sputigena</name>
    <dbReference type="NCBI Taxonomy" id="1019"/>
    <lineage>
        <taxon>Bacteria</taxon>
        <taxon>Pseudomonadati</taxon>
        <taxon>Bacteroidota</taxon>
        <taxon>Flavobacteriia</taxon>
        <taxon>Flavobacteriales</taxon>
        <taxon>Flavobacteriaceae</taxon>
        <taxon>Capnocytophaga</taxon>
    </lineage>
</organism>
<accession>A0A250EZN3</accession>
<reference evidence="2" key="1">
    <citation type="submission" date="2017-06" db="EMBL/GenBank/DDBJ databases">
        <title>Capnocytophaga spp. assemblies.</title>
        <authorList>
            <person name="Gulvik C.A."/>
        </authorList>
    </citation>
    <scope>NUCLEOTIDE SEQUENCE [LARGE SCALE GENOMIC DNA]</scope>
    <source>
        <strain evidence="2">H4486</strain>
    </source>
</reference>